<keyword evidence="6" id="KW-1185">Reference proteome</keyword>
<dbReference type="GO" id="GO:0005615">
    <property type="term" value="C:extracellular space"/>
    <property type="evidence" value="ECO:0007669"/>
    <property type="project" value="TreeGrafter"/>
</dbReference>
<dbReference type="InterPro" id="IPR004843">
    <property type="entry name" value="Calcineurin-like_PHP"/>
</dbReference>
<dbReference type="Pfam" id="PF00149">
    <property type="entry name" value="Metallophos"/>
    <property type="match status" value="1"/>
</dbReference>
<keyword evidence="1" id="KW-0378">Hydrolase</keyword>
<dbReference type="OrthoDB" id="282973at2759"/>
<feature type="compositionally biased region" description="Polar residues" evidence="3">
    <location>
        <begin position="272"/>
        <end position="289"/>
    </location>
</feature>
<evidence type="ECO:0000256" key="3">
    <source>
        <dbReference type="SAM" id="MobiDB-lite"/>
    </source>
</evidence>
<name>F4R5L2_MELLP</name>
<protein>
    <recommendedName>
        <fullName evidence="4">Calcineurin-like phosphoesterase domain-containing protein</fullName>
    </recommendedName>
</protein>
<dbReference type="EMBL" id="GL883091">
    <property type="protein sequence ID" value="EGG12065.1"/>
    <property type="molecule type" value="Genomic_DNA"/>
</dbReference>
<evidence type="ECO:0000313" key="6">
    <source>
        <dbReference type="Proteomes" id="UP000001072"/>
    </source>
</evidence>
<dbReference type="AlphaFoldDB" id="F4R5L2"/>
<dbReference type="GeneID" id="18925533"/>
<dbReference type="KEGG" id="mlr:MELLADRAFT_115131"/>
<dbReference type="PANTHER" id="PTHR10340">
    <property type="entry name" value="SPHINGOMYELIN PHOSPHODIESTERASE"/>
    <property type="match status" value="1"/>
</dbReference>
<proteinExistence type="predicted"/>
<organism evidence="6">
    <name type="scientific">Melampsora larici-populina (strain 98AG31 / pathotype 3-4-7)</name>
    <name type="common">Poplar leaf rust fungus</name>
    <dbReference type="NCBI Taxonomy" id="747676"/>
    <lineage>
        <taxon>Eukaryota</taxon>
        <taxon>Fungi</taxon>
        <taxon>Dikarya</taxon>
        <taxon>Basidiomycota</taxon>
        <taxon>Pucciniomycotina</taxon>
        <taxon>Pucciniomycetes</taxon>
        <taxon>Pucciniales</taxon>
        <taxon>Melampsoraceae</taxon>
        <taxon>Melampsora</taxon>
    </lineage>
</organism>
<dbReference type="Gene3D" id="3.60.21.10">
    <property type="match status" value="1"/>
</dbReference>
<dbReference type="InterPro" id="IPR041805">
    <property type="entry name" value="ASMase/PPN1_MPP"/>
</dbReference>
<dbReference type="SUPFAM" id="SSF56300">
    <property type="entry name" value="Metallo-dependent phosphatases"/>
    <property type="match status" value="1"/>
</dbReference>
<feature type="region of interest" description="Disordered" evidence="3">
    <location>
        <begin position="270"/>
        <end position="294"/>
    </location>
</feature>
<evidence type="ECO:0000256" key="2">
    <source>
        <dbReference type="ARBA" id="ARBA00023180"/>
    </source>
</evidence>
<dbReference type="PANTHER" id="PTHR10340:SF34">
    <property type="entry name" value="SPHINGOMYELIN PHOSPHODIESTERASE"/>
    <property type="match status" value="1"/>
</dbReference>
<evidence type="ECO:0000259" key="4">
    <source>
        <dbReference type="Pfam" id="PF00149"/>
    </source>
</evidence>
<feature type="domain" description="Calcineurin-like phosphoesterase" evidence="4">
    <location>
        <begin position="302"/>
        <end position="570"/>
    </location>
</feature>
<dbReference type="GO" id="GO:0008081">
    <property type="term" value="F:phosphoric diester hydrolase activity"/>
    <property type="evidence" value="ECO:0007669"/>
    <property type="project" value="TreeGrafter"/>
</dbReference>
<dbReference type="CDD" id="cd00842">
    <property type="entry name" value="MPP_ASMase"/>
    <property type="match status" value="1"/>
</dbReference>
<dbReference type="eggNOG" id="KOG3770">
    <property type="taxonomic scope" value="Eukaryota"/>
</dbReference>
<dbReference type="InterPro" id="IPR029052">
    <property type="entry name" value="Metallo-depent_PP-like"/>
</dbReference>
<evidence type="ECO:0000256" key="1">
    <source>
        <dbReference type="ARBA" id="ARBA00022801"/>
    </source>
</evidence>
<keyword evidence="2" id="KW-0325">Glycoprotein</keyword>
<reference evidence="6" key="1">
    <citation type="journal article" date="2011" name="Proc. Natl. Acad. Sci. U.S.A.">
        <title>Obligate biotrophy features unraveled by the genomic analysis of rust fungi.</title>
        <authorList>
            <person name="Duplessis S."/>
            <person name="Cuomo C.A."/>
            <person name="Lin Y.-C."/>
            <person name="Aerts A."/>
            <person name="Tisserant E."/>
            <person name="Veneault-Fourrey C."/>
            <person name="Joly D.L."/>
            <person name="Hacquard S."/>
            <person name="Amselem J."/>
            <person name="Cantarel B.L."/>
            <person name="Chiu R."/>
            <person name="Coutinho P.M."/>
            <person name="Feau N."/>
            <person name="Field M."/>
            <person name="Frey P."/>
            <person name="Gelhaye E."/>
            <person name="Goldberg J."/>
            <person name="Grabherr M.G."/>
            <person name="Kodira C.D."/>
            <person name="Kohler A."/>
            <person name="Kuees U."/>
            <person name="Lindquist E.A."/>
            <person name="Lucas S.M."/>
            <person name="Mago R."/>
            <person name="Mauceli E."/>
            <person name="Morin E."/>
            <person name="Murat C."/>
            <person name="Pangilinan J.L."/>
            <person name="Park R."/>
            <person name="Pearson M."/>
            <person name="Quesneville H."/>
            <person name="Rouhier N."/>
            <person name="Sakthikumar S."/>
            <person name="Salamov A.A."/>
            <person name="Schmutz J."/>
            <person name="Selles B."/>
            <person name="Shapiro H."/>
            <person name="Tanguay P."/>
            <person name="Tuskan G.A."/>
            <person name="Henrissat B."/>
            <person name="Van de Peer Y."/>
            <person name="Rouze P."/>
            <person name="Ellis J.G."/>
            <person name="Dodds P.N."/>
            <person name="Schein J.E."/>
            <person name="Zhong S."/>
            <person name="Hamelin R.C."/>
            <person name="Grigoriev I.V."/>
            <person name="Szabo L.J."/>
            <person name="Martin F."/>
        </authorList>
    </citation>
    <scope>NUCLEOTIDE SEQUENCE [LARGE SCALE GENOMIC DNA]</scope>
    <source>
        <strain evidence="6">98AG31 / pathotype 3-4-7</strain>
    </source>
</reference>
<dbReference type="HOGENOM" id="CLU_014743_1_1_1"/>
<accession>F4R5L2</accession>
<sequence>MIFGEIVNEGCGDLKAIEAGKLLLISFERISCLEPIAGLKFQGDRGQTEEILKSIVDNESIISSSTSFNFTTRMASPHHEREPLLPSNQQSTCQNLHQKASQTISNSFRYLKLRPRPRTLLFTSLLLISSAIVYLYDRSQKRDLIDELADTIENLSTCASCKALLLPLVTIAHLGDPKFFSTLVSFCTGLGIQDPEVCRGALGAQAPIIAHSLRSMSLSGHTSDLFCAKTFGLCEDPPVREWKDISLPPRKPQTNLSKFSLPVPEIRAFPHTGSTPIHNNQASSSNSTIESEDQTLETKPFQVIHLSDLHIDREYAIGADSVCDRNLCCRLDQPTDIPNKTISPAGPYGSHKCDSPESLYISMLRALKDHAPDAEFVVHTGDMVDHAVWNSVRKEVEDGVGQGHSQYHAYSQTPFYGVIGNHDIAPTNSFPRNTTITTMSSQWDLELFSGTWQKWIGEQNAQTVATMSGCYSIIHPGTNLKIISLNTGFWYKANFWLYDSDDFQPDPNGILAWLISELQDAEDKGQKAWIMGHLSPGKSDCLQEPSRYLNQIMRRYKDTISASLYGHTHRSEWEIVYEDPSHPTADTAIGMIYIGPAMTPESGNPAFRIYDVDPVTYQILDFHEIITNLTEPGYQLHPRWFKYYSAREVYETLLLNNNLPGLQNNRSPIDGPFWHRVTDILEQSYPEFEKFYHRLTRGADLQAMGDWKPCYSGACRKKWIQTLRSSQSEFNGYPNHVGLNIDSIETDVAPAPKAGWGLEPGEHDGEHTCGDLASLYKQAKEKLGPLHKHKKVKIPASLRHELRQQLHSP</sequence>
<dbReference type="RefSeq" id="XP_007404440.1">
    <property type="nucleotide sequence ID" value="XM_007404378.1"/>
</dbReference>
<evidence type="ECO:0000313" key="5">
    <source>
        <dbReference type="EMBL" id="EGG12065.1"/>
    </source>
</evidence>
<dbReference type="VEuPathDB" id="FungiDB:MELLADRAFT_115131"/>
<dbReference type="STRING" id="747676.F4R5L2"/>
<dbReference type="Proteomes" id="UP000001072">
    <property type="component" value="Unassembled WGS sequence"/>
</dbReference>
<dbReference type="InParanoid" id="F4R5L2"/>
<gene>
    <name evidence="5" type="ORF">MELLADRAFT_115131</name>
</gene>